<keyword evidence="3" id="KW-1185">Reference proteome</keyword>
<sequence length="385" mass="42539">MRFAQPKPSHGGTCSTIRRPSLPASEVIKAPRPAAPLWLERKLHAPRVRPLPPLKRSPLSQIAHTAGADIDRPPCTRPPTPATASHFNIRGSDAEYSGDWNSETENDPCTSPVAGDSRPSYFCFASDSNPEAECEKEDLDDDSLYLHKLALESFHTRQLQTGLETLEAEFNPAVDDGERFEELQNLARWRADQKINVIGREVPEEVGGLSRIYANVPHLEFRGPESARRRQTKASLRLADIQEPSPQDLECVRPTYVRRRPSDRRRRGICVAFPAGIPTMGTGSGTPEYSNRVIPSGLIEAKSKWTPGMVVLLASALLRCETPIGGFPVLENTFHALPHWSLALVFTPIQLHLVGIDTSCLDPRKDSHTPAGYPAHGSRFSKTTV</sequence>
<feature type="region of interest" description="Disordered" evidence="1">
    <location>
        <begin position="68"/>
        <end position="113"/>
    </location>
</feature>
<accession>A0AAD7FCB0</accession>
<protein>
    <submittedName>
        <fullName evidence="2">Uncharacterized protein</fullName>
    </submittedName>
</protein>
<evidence type="ECO:0000313" key="3">
    <source>
        <dbReference type="Proteomes" id="UP001221142"/>
    </source>
</evidence>
<proteinExistence type="predicted"/>
<evidence type="ECO:0000313" key="2">
    <source>
        <dbReference type="EMBL" id="KAJ7615367.1"/>
    </source>
</evidence>
<organism evidence="2 3">
    <name type="scientific">Roridomyces roridus</name>
    <dbReference type="NCBI Taxonomy" id="1738132"/>
    <lineage>
        <taxon>Eukaryota</taxon>
        <taxon>Fungi</taxon>
        <taxon>Dikarya</taxon>
        <taxon>Basidiomycota</taxon>
        <taxon>Agaricomycotina</taxon>
        <taxon>Agaricomycetes</taxon>
        <taxon>Agaricomycetidae</taxon>
        <taxon>Agaricales</taxon>
        <taxon>Marasmiineae</taxon>
        <taxon>Mycenaceae</taxon>
        <taxon>Roridomyces</taxon>
    </lineage>
</organism>
<gene>
    <name evidence="2" type="ORF">FB45DRAFT_1008322</name>
</gene>
<reference evidence="2" key="1">
    <citation type="submission" date="2023-03" db="EMBL/GenBank/DDBJ databases">
        <title>Massive genome expansion in bonnet fungi (Mycena s.s.) driven by repeated elements and novel gene families across ecological guilds.</title>
        <authorList>
            <consortium name="Lawrence Berkeley National Laboratory"/>
            <person name="Harder C.B."/>
            <person name="Miyauchi S."/>
            <person name="Viragh M."/>
            <person name="Kuo A."/>
            <person name="Thoen E."/>
            <person name="Andreopoulos B."/>
            <person name="Lu D."/>
            <person name="Skrede I."/>
            <person name="Drula E."/>
            <person name="Henrissat B."/>
            <person name="Morin E."/>
            <person name="Kohler A."/>
            <person name="Barry K."/>
            <person name="LaButti K."/>
            <person name="Morin E."/>
            <person name="Salamov A."/>
            <person name="Lipzen A."/>
            <person name="Mereny Z."/>
            <person name="Hegedus B."/>
            <person name="Baldrian P."/>
            <person name="Stursova M."/>
            <person name="Weitz H."/>
            <person name="Taylor A."/>
            <person name="Grigoriev I.V."/>
            <person name="Nagy L.G."/>
            <person name="Martin F."/>
            <person name="Kauserud H."/>
        </authorList>
    </citation>
    <scope>NUCLEOTIDE SEQUENCE</scope>
    <source>
        <strain evidence="2">9284</strain>
    </source>
</reference>
<comment type="caution">
    <text evidence="2">The sequence shown here is derived from an EMBL/GenBank/DDBJ whole genome shotgun (WGS) entry which is preliminary data.</text>
</comment>
<name>A0AAD7FCB0_9AGAR</name>
<dbReference type="EMBL" id="JARKIF010000024">
    <property type="protein sequence ID" value="KAJ7615367.1"/>
    <property type="molecule type" value="Genomic_DNA"/>
</dbReference>
<dbReference type="AlphaFoldDB" id="A0AAD7FCB0"/>
<dbReference type="Proteomes" id="UP001221142">
    <property type="component" value="Unassembled WGS sequence"/>
</dbReference>
<feature type="region of interest" description="Disordered" evidence="1">
    <location>
        <begin position="1"/>
        <end position="26"/>
    </location>
</feature>
<evidence type="ECO:0000256" key="1">
    <source>
        <dbReference type="SAM" id="MobiDB-lite"/>
    </source>
</evidence>
<feature type="compositionally biased region" description="Polar residues" evidence="1">
    <location>
        <begin position="99"/>
        <end position="109"/>
    </location>
</feature>